<evidence type="ECO:0000256" key="4">
    <source>
        <dbReference type="ARBA" id="ARBA00023157"/>
    </source>
</evidence>
<dbReference type="PRINTS" id="PR00010">
    <property type="entry name" value="EGFBLOOD"/>
</dbReference>
<feature type="domain" description="EGF-like" evidence="9">
    <location>
        <begin position="8"/>
        <end position="44"/>
    </location>
</feature>
<dbReference type="FunFam" id="2.10.25.10:FF:000066">
    <property type="entry name" value="FAT atypical cadherin 4"/>
    <property type="match status" value="1"/>
</dbReference>
<keyword evidence="5" id="KW-0325">Glycoprotein</keyword>
<proteinExistence type="predicted"/>
<dbReference type="Pfam" id="PF02494">
    <property type="entry name" value="HYR"/>
    <property type="match status" value="1"/>
</dbReference>
<dbReference type="CDD" id="cd00054">
    <property type="entry name" value="EGF_CA"/>
    <property type="match status" value="5"/>
</dbReference>
<dbReference type="Gene3D" id="2.10.25.10">
    <property type="entry name" value="Laminin"/>
    <property type="match status" value="8"/>
</dbReference>
<evidence type="ECO:0000256" key="6">
    <source>
        <dbReference type="PROSITE-ProRule" id="PRU00076"/>
    </source>
</evidence>
<dbReference type="GO" id="GO:0005509">
    <property type="term" value="F:calcium ion binding"/>
    <property type="evidence" value="ECO:0007669"/>
    <property type="project" value="InterPro"/>
</dbReference>
<dbReference type="InterPro" id="IPR024731">
    <property type="entry name" value="NELL2-like_EGF"/>
</dbReference>
<feature type="domain" description="EGF-like" evidence="9">
    <location>
        <begin position="46"/>
        <end position="84"/>
    </location>
</feature>
<feature type="disulfide bond" evidence="6">
    <location>
        <begin position="1062"/>
        <end position="1072"/>
    </location>
</feature>
<evidence type="ECO:0000313" key="12">
    <source>
        <dbReference type="WBParaSite" id="nRc.2.0.1.t17079-RA"/>
    </source>
</evidence>
<dbReference type="InterPro" id="IPR009030">
    <property type="entry name" value="Growth_fac_rcpt_cys_sf"/>
</dbReference>
<dbReference type="InterPro" id="IPR000742">
    <property type="entry name" value="EGF"/>
</dbReference>
<keyword evidence="2" id="KW-0732">Signal</keyword>
<dbReference type="Gene3D" id="2.60.120.200">
    <property type="match status" value="1"/>
</dbReference>
<dbReference type="InterPro" id="IPR003410">
    <property type="entry name" value="HYR_dom"/>
</dbReference>
<dbReference type="GO" id="GO:0007219">
    <property type="term" value="P:Notch signaling pathway"/>
    <property type="evidence" value="ECO:0007669"/>
    <property type="project" value="TreeGrafter"/>
</dbReference>
<dbReference type="FunFam" id="2.10.25.10:FF:000472">
    <property type="entry name" value="Uncharacterized protein, isoform A"/>
    <property type="match status" value="2"/>
</dbReference>
<feature type="disulfide bond" evidence="6">
    <location>
        <begin position="112"/>
        <end position="121"/>
    </location>
</feature>
<protein>
    <submittedName>
        <fullName evidence="12">Sushi, von Willebrand factor type A, EGF and pentraxin domain-containing protein 1</fullName>
    </submittedName>
</protein>
<dbReference type="PROSITE" id="PS00022">
    <property type="entry name" value="EGF_1"/>
    <property type="match status" value="7"/>
</dbReference>
<feature type="disulfide bond" evidence="6">
    <location>
        <begin position="1084"/>
        <end position="1093"/>
    </location>
</feature>
<dbReference type="Pfam" id="PF07699">
    <property type="entry name" value="Ephrin_rec_like"/>
    <property type="match status" value="4"/>
</dbReference>
<dbReference type="InterPro" id="IPR013320">
    <property type="entry name" value="ConA-like_dom_sf"/>
</dbReference>
<keyword evidence="8" id="KW-1133">Transmembrane helix</keyword>
<feature type="disulfide bond" evidence="6">
    <location>
        <begin position="74"/>
        <end position="83"/>
    </location>
</feature>
<dbReference type="Pfam" id="PF00008">
    <property type="entry name" value="EGF"/>
    <property type="match status" value="2"/>
</dbReference>
<dbReference type="SMART" id="SM00179">
    <property type="entry name" value="EGF_CA"/>
    <property type="match status" value="6"/>
</dbReference>
<evidence type="ECO:0000256" key="3">
    <source>
        <dbReference type="ARBA" id="ARBA00022737"/>
    </source>
</evidence>
<feature type="disulfide bond" evidence="6">
    <location>
        <begin position="197"/>
        <end position="206"/>
    </location>
</feature>
<dbReference type="InterPro" id="IPR018097">
    <property type="entry name" value="EGF_Ca-bd_CS"/>
</dbReference>
<dbReference type="SMART" id="SM01411">
    <property type="entry name" value="Ephrin_rec_like"/>
    <property type="match status" value="4"/>
</dbReference>
<dbReference type="SMART" id="SM00181">
    <property type="entry name" value="EGF"/>
    <property type="match status" value="9"/>
</dbReference>
<keyword evidence="4 6" id="KW-1015">Disulfide bond</keyword>
<feature type="domain" description="HYR" evidence="10">
    <location>
        <begin position="483"/>
        <end position="565"/>
    </location>
</feature>
<dbReference type="Gene3D" id="2.10.50.10">
    <property type="entry name" value="Tumor Necrosis Factor Receptor, subunit A, domain 2"/>
    <property type="match status" value="3"/>
</dbReference>
<feature type="transmembrane region" description="Helical" evidence="8">
    <location>
        <begin position="1106"/>
        <end position="1129"/>
    </location>
</feature>
<comment type="caution">
    <text evidence="6">Lacks conserved residue(s) required for the propagation of feature annotation.</text>
</comment>
<dbReference type="SUPFAM" id="SSF57184">
    <property type="entry name" value="Growth factor receptor domain"/>
    <property type="match status" value="2"/>
</dbReference>
<feature type="disulfide bond" evidence="6">
    <location>
        <begin position="159"/>
        <end position="168"/>
    </location>
</feature>
<keyword evidence="3" id="KW-0677">Repeat</keyword>
<organism evidence="11 12">
    <name type="scientific">Romanomermis culicivorax</name>
    <name type="common">Nematode worm</name>
    <dbReference type="NCBI Taxonomy" id="13658"/>
    <lineage>
        <taxon>Eukaryota</taxon>
        <taxon>Metazoa</taxon>
        <taxon>Ecdysozoa</taxon>
        <taxon>Nematoda</taxon>
        <taxon>Enoplea</taxon>
        <taxon>Dorylaimia</taxon>
        <taxon>Mermithida</taxon>
        <taxon>Mermithoidea</taxon>
        <taxon>Mermithidae</taxon>
        <taxon>Romanomermis</taxon>
    </lineage>
</organism>
<dbReference type="PROSITE" id="PS00010">
    <property type="entry name" value="ASX_HYDROXYL"/>
    <property type="match status" value="5"/>
</dbReference>
<dbReference type="Pfam" id="PF12947">
    <property type="entry name" value="EGF_3"/>
    <property type="match status" value="1"/>
</dbReference>
<feature type="domain" description="EGF-like" evidence="9">
    <location>
        <begin position="209"/>
        <end position="245"/>
    </location>
</feature>
<dbReference type="InterPro" id="IPR001881">
    <property type="entry name" value="EGF-like_Ca-bd_dom"/>
</dbReference>
<name>A0A915IUL4_ROMCU</name>
<dbReference type="PROSITE" id="PS50026">
    <property type="entry name" value="EGF_3"/>
    <property type="match status" value="8"/>
</dbReference>
<dbReference type="PANTHER" id="PTHR12916:SF4">
    <property type="entry name" value="UNINFLATABLE, ISOFORM C"/>
    <property type="match status" value="1"/>
</dbReference>
<feature type="domain" description="EGF-like" evidence="9">
    <location>
        <begin position="1060"/>
        <end position="1094"/>
    </location>
</feature>
<feature type="disulfide bond" evidence="6">
    <location>
        <begin position="34"/>
        <end position="43"/>
    </location>
</feature>
<dbReference type="PANTHER" id="PTHR12916">
    <property type="entry name" value="CYTOCHROME C OXIDASE POLYPEPTIDE VIC-2"/>
    <property type="match status" value="1"/>
</dbReference>
<dbReference type="Proteomes" id="UP000887565">
    <property type="component" value="Unplaced"/>
</dbReference>
<keyword evidence="8" id="KW-0472">Membrane</keyword>
<feature type="domain" description="EGF-like" evidence="9">
    <location>
        <begin position="86"/>
        <end position="122"/>
    </location>
</feature>
<keyword evidence="11" id="KW-1185">Reference proteome</keyword>
<dbReference type="InterPro" id="IPR013032">
    <property type="entry name" value="EGF-like_CS"/>
</dbReference>
<evidence type="ECO:0000256" key="8">
    <source>
        <dbReference type="SAM" id="Phobius"/>
    </source>
</evidence>
<dbReference type="PROSITE" id="PS01186">
    <property type="entry name" value="EGF_2"/>
    <property type="match status" value="5"/>
</dbReference>
<dbReference type="AlphaFoldDB" id="A0A915IUL4"/>
<feature type="domain" description="EGF-like" evidence="9">
    <location>
        <begin position="133"/>
        <end position="169"/>
    </location>
</feature>
<accession>A0A915IUL4</accession>
<evidence type="ECO:0000313" key="11">
    <source>
        <dbReference type="Proteomes" id="UP000887565"/>
    </source>
</evidence>
<dbReference type="InterPro" id="IPR000152">
    <property type="entry name" value="EGF-type_Asp/Asn_hydroxyl_site"/>
</dbReference>
<dbReference type="OMA" id="YSLIWNS"/>
<keyword evidence="1 6" id="KW-0245">EGF-like domain</keyword>
<dbReference type="SUPFAM" id="SSF49899">
    <property type="entry name" value="Concanavalin A-like lectins/glucanases"/>
    <property type="match status" value="1"/>
</dbReference>
<feature type="disulfide bond" evidence="6">
    <location>
        <begin position="235"/>
        <end position="244"/>
    </location>
</feature>
<evidence type="ECO:0000256" key="7">
    <source>
        <dbReference type="SAM" id="MobiDB-lite"/>
    </source>
</evidence>
<feature type="region of interest" description="Disordered" evidence="7">
    <location>
        <begin position="1232"/>
        <end position="1256"/>
    </location>
</feature>
<evidence type="ECO:0000256" key="1">
    <source>
        <dbReference type="ARBA" id="ARBA00022536"/>
    </source>
</evidence>
<evidence type="ECO:0000259" key="10">
    <source>
        <dbReference type="PROSITE" id="PS50825"/>
    </source>
</evidence>
<dbReference type="Pfam" id="PF13385">
    <property type="entry name" value="Laminin_G_3"/>
    <property type="match status" value="1"/>
</dbReference>
<reference evidence="12" key="1">
    <citation type="submission" date="2022-11" db="UniProtKB">
        <authorList>
            <consortium name="WormBaseParasite"/>
        </authorList>
    </citation>
    <scope>IDENTIFICATION</scope>
</reference>
<dbReference type="SUPFAM" id="SSF57196">
    <property type="entry name" value="EGF/Laminin"/>
    <property type="match status" value="8"/>
</dbReference>
<sequence>ASIRCQHKVDYCSSQPCQNNATCINEGANYRCECKLGFDGAHCEHNINECETKHLCGIGTQSCIDLINDFKCVCKPGYTGEYCGTEIDECLSDPCQNNGTCIDGVASYSCQCLHGWTGSRCPSGADGKNCEIAPNRCIGDPCRNNGVCGDFGSRLECTCPKDFTGIGCQYELDACRAGVCKNGGSCIDMPNGYRCQCLPGFTGVTCETNVDDCTPSPCPLTARCIDQVNAFYCQCPSNTTGGNCEKPLTNNYDIRFYDPILPASAGLSVPTPLKNVKELTVAMWVRFEQVGGRGTFFTFYHSQQPNYPNKVRELLRINSEGMRIELFPDSLPLLLAFPLQQRVNDGHFNHVAFVWRSQDGSYSMIWNAVRLWTGTGYGTGLILDINAWVTLGYPVSETPNEPKFVGSISRVNVWSKGLSFEQDIPSLVENCQGAQDIYEDLALRWTGYDMISGKVEKVSPSTCGSWVTCPQTVDPNTCTTEQKDKSAPQAKSCPQDIYVESERKEVNVSWSEPIFVDDRETPLAKIEYNLKTGQVFTWGDHLVAYAAYDNDSNVGHCAFKVKVNKEFCPTNKDPLGGIQICESWGAGLKFKACSLHCEKGLQFADNIPEFYSCGPDGRWEPRPKSSYVFRYPQCSAASPATRMVKFLLDYPTSTICNQAGRMTLAEKVKQRINALNNVWKICVKSGQNGLCERMNVTVNCATRASPQNRRFIRQALVVTQQPPLTEYYRASIVFPSAKDPISHAQTQEFSKVIDALQNDILLKNGFNFANVIPNGRPDVYSLRFDDSYTCPVGEVAVGDECVACTPGSYFDSNSNKCQLCPIGQYQSQPGQLSCSPCSPGYTTAGPGAIGLIECKPSCAAGRFFNLKTGKCEDCDYGFFQPNPGSFECLPCGLGKTTVTQTSTLVEDCKDECPDGQQLTQAGQCRPCDKGTYKAAVSQKTCVACPAGFTTEKEGSVARDQCVIPMCHPGQFLITSAKQCQSCPKGTYQDEPLQTACKPCAPDHTTANIGSLKSTECYSTNQCETNEHNCHWHSICIDLPDELFKCECKPGFRGNGTYCEDACSDFCLNDGLCKKDPRGVPQCECKQNFQGEKCEIRFQPSQQKVSFIAGGVGGVVTILVVMVVVIWMICFRFQKDSQKHTKAATNSDDKSPSGKPDTGNDVTFLYGRPYTEQSRALPYYYEDDDEEYNAANNTKSMYINDSFDQGSLQDKGKDGVDKDEMFERLRRINNHVYRPKRSTVSDMDGSEDNRSVQRTLH</sequence>
<dbReference type="GO" id="GO:0005112">
    <property type="term" value="F:Notch binding"/>
    <property type="evidence" value="ECO:0007669"/>
    <property type="project" value="TreeGrafter"/>
</dbReference>
<dbReference type="PROSITE" id="PS50825">
    <property type="entry name" value="HYR"/>
    <property type="match status" value="1"/>
</dbReference>
<keyword evidence="8" id="KW-0812">Transmembrane</keyword>
<evidence type="ECO:0000256" key="5">
    <source>
        <dbReference type="ARBA" id="ARBA00023180"/>
    </source>
</evidence>
<evidence type="ECO:0000259" key="9">
    <source>
        <dbReference type="PROSITE" id="PS50026"/>
    </source>
</evidence>
<evidence type="ECO:0000256" key="2">
    <source>
        <dbReference type="ARBA" id="ARBA00022729"/>
    </source>
</evidence>
<feature type="domain" description="EGF-like" evidence="9">
    <location>
        <begin position="171"/>
        <end position="207"/>
    </location>
</feature>
<dbReference type="PROSITE" id="PS01187">
    <property type="entry name" value="EGF_CA"/>
    <property type="match status" value="2"/>
</dbReference>
<dbReference type="Pfam" id="PF12661">
    <property type="entry name" value="hEGF"/>
    <property type="match status" value="2"/>
</dbReference>
<dbReference type="InterPro" id="IPR011641">
    <property type="entry name" value="Tyr-kin_ephrin_A/B_rcpt-like"/>
</dbReference>
<feature type="domain" description="EGF-like" evidence="9">
    <location>
        <begin position="1018"/>
        <end position="1059"/>
    </location>
</feature>
<feature type="region of interest" description="Disordered" evidence="7">
    <location>
        <begin position="1140"/>
        <end position="1164"/>
    </location>
</feature>
<dbReference type="WBParaSite" id="nRc.2.0.1.t17079-RA">
    <property type="protein sequence ID" value="nRc.2.0.1.t17079-RA"/>
    <property type="gene ID" value="nRc.2.0.1.g17079"/>
</dbReference>